<dbReference type="Proteomes" id="UP000295182">
    <property type="component" value="Unassembled WGS sequence"/>
</dbReference>
<dbReference type="AlphaFoldDB" id="A0A4R2MYN1"/>
<sequence>MSSQDSIYPSSLQSLPGHTIRRLHQIATGIFHQEVQESGLTPVQYSALQTVHDYPGIDQRTLARMIALDASTTAGVVDRLEARELLTRSASPDDRRVRLLCLTTEGEALLQQTLPAMWRVQELILAPLSVEQQKTFMQMLQLLVTENNDLSRAPMESATLGKIPRNTRN</sequence>
<organism evidence="5 6">
    <name type="scientific">Simplicispira metamorpha</name>
    <dbReference type="NCBI Taxonomy" id="80881"/>
    <lineage>
        <taxon>Bacteria</taxon>
        <taxon>Pseudomonadati</taxon>
        <taxon>Pseudomonadota</taxon>
        <taxon>Betaproteobacteria</taxon>
        <taxon>Burkholderiales</taxon>
        <taxon>Comamonadaceae</taxon>
        <taxon>Simplicispira</taxon>
    </lineage>
</organism>
<reference evidence="5 6" key="1">
    <citation type="submission" date="2019-03" db="EMBL/GenBank/DDBJ databases">
        <title>Genomic Encyclopedia of Type Strains, Phase IV (KMG-IV): sequencing the most valuable type-strain genomes for metagenomic binning, comparative biology and taxonomic classification.</title>
        <authorList>
            <person name="Goeker M."/>
        </authorList>
    </citation>
    <scope>NUCLEOTIDE SEQUENCE [LARGE SCALE GENOMIC DNA]</scope>
    <source>
        <strain evidence="5 6">DSM 1837</strain>
    </source>
</reference>
<dbReference type="PROSITE" id="PS01117">
    <property type="entry name" value="HTH_MARR_1"/>
    <property type="match status" value="1"/>
</dbReference>
<evidence type="ECO:0000256" key="3">
    <source>
        <dbReference type="ARBA" id="ARBA00023163"/>
    </source>
</evidence>
<gene>
    <name evidence="5" type="ORF">EV674_1401</name>
</gene>
<dbReference type="EMBL" id="SLXH01000040">
    <property type="protein sequence ID" value="TCP11868.1"/>
    <property type="molecule type" value="Genomic_DNA"/>
</dbReference>
<comment type="caution">
    <text evidence="5">The sequence shown here is derived from an EMBL/GenBank/DDBJ whole genome shotgun (WGS) entry which is preliminary data.</text>
</comment>
<dbReference type="Pfam" id="PF01047">
    <property type="entry name" value="MarR"/>
    <property type="match status" value="1"/>
</dbReference>
<dbReference type="GO" id="GO:0003700">
    <property type="term" value="F:DNA-binding transcription factor activity"/>
    <property type="evidence" value="ECO:0007669"/>
    <property type="project" value="InterPro"/>
</dbReference>
<dbReference type="PRINTS" id="PR00598">
    <property type="entry name" value="HTHMARR"/>
</dbReference>
<dbReference type="InterPro" id="IPR023187">
    <property type="entry name" value="Tscrpt_reg_MarR-type_CS"/>
</dbReference>
<evidence type="ECO:0000256" key="1">
    <source>
        <dbReference type="ARBA" id="ARBA00023015"/>
    </source>
</evidence>
<dbReference type="InterPro" id="IPR000835">
    <property type="entry name" value="HTH_MarR-typ"/>
</dbReference>
<dbReference type="GO" id="GO:0006950">
    <property type="term" value="P:response to stress"/>
    <property type="evidence" value="ECO:0007669"/>
    <property type="project" value="TreeGrafter"/>
</dbReference>
<dbReference type="OrthoDB" id="4549026at2"/>
<evidence type="ECO:0000256" key="2">
    <source>
        <dbReference type="ARBA" id="ARBA00023125"/>
    </source>
</evidence>
<dbReference type="PANTHER" id="PTHR33164">
    <property type="entry name" value="TRANSCRIPTIONAL REGULATOR, MARR FAMILY"/>
    <property type="match status" value="1"/>
</dbReference>
<accession>A0A4R2MYN1</accession>
<keyword evidence="2" id="KW-0238">DNA-binding</keyword>
<evidence type="ECO:0000313" key="6">
    <source>
        <dbReference type="Proteomes" id="UP000295182"/>
    </source>
</evidence>
<evidence type="ECO:0000313" key="5">
    <source>
        <dbReference type="EMBL" id="TCP11868.1"/>
    </source>
</evidence>
<dbReference type="GO" id="GO:0003677">
    <property type="term" value="F:DNA binding"/>
    <property type="evidence" value="ECO:0007669"/>
    <property type="project" value="UniProtKB-KW"/>
</dbReference>
<proteinExistence type="predicted"/>
<name>A0A4R2MYN1_9BURK</name>
<feature type="domain" description="HTH marR-type" evidence="4">
    <location>
        <begin position="9"/>
        <end position="145"/>
    </location>
</feature>
<dbReference type="PROSITE" id="PS50995">
    <property type="entry name" value="HTH_MARR_2"/>
    <property type="match status" value="1"/>
</dbReference>
<dbReference type="InterPro" id="IPR039422">
    <property type="entry name" value="MarR/SlyA-like"/>
</dbReference>
<keyword evidence="6" id="KW-1185">Reference proteome</keyword>
<dbReference type="RefSeq" id="WP_119014702.1">
    <property type="nucleotide sequence ID" value="NZ_QXNC01000046.1"/>
</dbReference>
<keyword evidence="1" id="KW-0805">Transcription regulation</keyword>
<dbReference type="InterPro" id="IPR036388">
    <property type="entry name" value="WH-like_DNA-bd_sf"/>
</dbReference>
<protein>
    <submittedName>
        <fullName evidence="5">MarR family transcriptional regulator</fullName>
    </submittedName>
</protein>
<dbReference type="InterPro" id="IPR036390">
    <property type="entry name" value="WH_DNA-bd_sf"/>
</dbReference>
<dbReference type="PANTHER" id="PTHR33164:SF95">
    <property type="entry name" value="TRANSCRIPTIONAL REGULATOR"/>
    <property type="match status" value="1"/>
</dbReference>
<dbReference type="SMART" id="SM00347">
    <property type="entry name" value="HTH_MARR"/>
    <property type="match status" value="1"/>
</dbReference>
<dbReference type="Gene3D" id="1.10.10.10">
    <property type="entry name" value="Winged helix-like DNA-binding domain superfamily/Winged helix DNA-binding domain"/>
    <property type="match status" value="1"/>
</dbReference>
<dbReference type="SUPFAM" id="SSF46785">
    <property type="entry name" value="Winged helix' DNA-binding domain"/>
    <property type="match status" value="1"/>
</dbReference>
<evidence type="ECO:0000259" key="4">
    <source>
        <dbReference type="PROSITE" id="PS50995"/>
    </source>
</evidence>
<keyword evidence="3" id="KW-0804">Transcription</keyword>